<dbReference type="Gene3D" id="3.40.50.300">
    <property type="entry name" value="P-loop containing nucleotide triphosphate hydrolases"/>
    <property type="match status" value="2"/>
</dbReference>
<keyword evidence="5" id="KW-1185">Reference proteome</keyword>
<feature type="coiled-coil region" evidence="1">
    <location>
        <begin position="714"/>
        <end position="795"/>
    </location>
</feature>
<dbReference type="InterPro" id="IPR027417">
    <property type="entry name" value="P-loop_NTPase"/>
</dbReference>
<sequence>MKFLRADIYGFGKWVDTTFDFSKASLTTFYGENESGKSTLQQFILFVLFGLPPRKRNFYKPKNSNRVGGMLTLEDERIGPYTIERVEDELHCLLPNGKNEDERWLKEKLKGLTRGIYESIYSFSALDLTEIRSMKADQLSDVLFSVGLSGATNIYKVEKQLDNELGELYKKTGRKPLINQQINTVNNLFKNMTETKKKEEEYRNKKTLIEQLIERGKEAEKNVTSCQEKLLTKEKIVHVIPLLHEHQSLSSRLEEYHKTIRFPEDGVNRYQTIKTILLPIKSEYAILQTNKKQYEAKIAMLEEQLLDEQTYQLAESIVNEKHEYVIHCREIEELEKQLDHTNSLLNEQLQHVNLEKNELVDIILPFHLESSWREIREMNVELQRENNKLAEDQQVFTQEMNRLQKEKSIIDQNKLPMEAVNQLKLEIKKSDVYDSELTNYELQQKRWLKWKKKRLKTANITLIMASIFFVLLFFVGLSIANYTVSFFSIIVLGIGMMQFFFVKKSIKDMELHTTKRPNRTTISTTKRDEYEKIIHQQEQWQSDLLMIEKEEKRLHFANLQWEERKRLFEQREQNYVDRLETERYQYPFLERIDPAHWGELLRIVQQIKQYIHEQTQDEKQLHLLQEKKEQFEHKLVHLATEIDAEHSMITIEEVEKMIESNYSNLQLVDQYKQLLGQTIKKQGELTEKMTVYQEEIASLFSIAKVQAEEQFFQIAKELEEKQRMTEQLEKIEQQLLAMFSNEWKEQLISKEMNFNELEVEILQLKDEIQTYQKEISDTNKQIAAVELEINQMEMSEDYSEAAFLYQMEHNKLNELAKKWTMLKIAQTTLFHAKKSYQAKHLTEVIAFTSTYFQQLTNGKYKKVFAPTQATSFQVEANNYIRYTVDELSQGTIDQLYVSLRLAISKAMSEKYIIPLMIDDAFVHFDDERTDQVLDVIKQIAKGQQILLFTCKKEIARKLHADHIVLGVHAFN</sequence>
<keyword evidence="2" id="KW-0472">Membrane</keyword>
<keyword evidence="1" id="KW-0175">Coiled coil</keyword>
<feature type="coiled-coil region" evidence="1">
    <location>
        <begin position="284"/>
        <end position="351"/>
    </location>
</feature>
<dbReference type="SUPFAM" id="SSF52540">
    <property type="entry name" value="P-loop containing nucleoside triphosphate hydrolases"/>
    <property type="match status" value="1"/>
</dbReference>
<dbReference type="OrthoDB" id="9764467at2"/>
<feature type="coiled-coil region" evidence="1">
    <location>
        <begin position="185"/>
        <end position="229"/>
    </location>
</feature>
<dbReference type="Proteomes" id="UP000247978">
    <property type="component" value="Unassembled WGS sequence"/>
</dbReference>
<organism evidence="4 5">
    <name type="scientific">Pseudogracilibacillus auburnensis</name>
    <dbReference type="NCBI Taxonomy" id="1494959"/>
    <lineage>
        <taxon>Bacteria</taxon>
        <taxon>Bacillati</taxon>
        <taxon>Bacillota</taxon>
        <taxon>Bacilli</taxon>
        <taxon>Bacillales</taxon>
        <taxon>Bacillaceae</taxon>
        <taxon>Pseudogracilibacillus</taxon>
    </lineage>
</organism>
<evidence type="ECO:0000256" key="1">
    <source>
        <dbReference type="SAM" id="Coils"/>
    </source>
</evidence>
<keyword evidence="2" id="KW-1133">Transmembrane helix</keyword>
<feature type="domain" description="YhaN AAA" evidence="3">
    <location>
        <begin position="1"/>
        <end position="201"/>
    </location>
</feature>
<feature type="transmembrane region" description="Helical" evidence="2">
    <location>
        <begin position="455"/>
        <end position="476"/>
    </location>
</feature>
<dbReference type="AlphaFoldDB" id="A0A2V3W1N2"/>
<accession>A0A2V3W1N2</accession>
<name>A0A2V3W1N2_9BACI</name>
<dbReference type="PANTHER" id="PTHR41259:SF1">
    <property type="entry name" value="DOUBLE-STRAND BREAK REPAIR RAD50 ATPASE, PUTATIVE-RELATED"/>
    <property type="match status" value="1"/>
</dbReference>
<feature type="transmembrane region" description="Helical" evidence="2">
    <location>
        <begin position="482"/>
        <end position="502"/>
    </location>
</feature>
<dbReference type="RefSeq" id="WP_110395247.1">
    <property type="nucleotide sequence ID" value="NZ_JBHUHB010000001.1"/>
</dbReference>
<dbReference type="InterPro" id="IPR038734">
    <property type="entry name" value="YhaN_AAA"/>
</dbReference>
<feature type="coiled-coil region" evidence="1">
    <location>
        <begin position="375"/>
        <end position="406"/>
    </location>
</feature>
<comment type="caution">
    <text evidence="4">The sequence shown here is derived from an EMBL/GenBank/DDBJ whole genome shotgun (WGS) entry which is preliminary data.</text>
</comment>
<evidence type="ECO:0000313" key="5">
    <source>
        <dbReference type="Proteomes" id="UP000247978"/>
    </source>
</evidence>
<evidence type="ECO:0000259" key="3">
    <source>
        <dbReference type="Pfam" id="PF13514"/>
    </source>
</evidence>
<gene>
    <name evidence="4" type="ORF">DFR56_10679</name>
</gene>
<reference evidence="4 5" key="1">
    <citation type="submission" date="2018-05" db="EMBL/GenBank/DDBJ databases">
        <title>Genomic Encyclopedia of Type Strains, Phase IV (KMG-IV): sequencing the most valuable type-strain genomes for metagenomic binning, comparative biology and taxonomic classification.</title>
        <authorList>
            <person name="Goeker M."/>
        </authorList>
    </citation>
    <scope>NUCLEOTIDE SEQUENCE [LARGE SCALE GENOMIC DNA]</scope>
    <source>
        <strain evidence="4 5">DSM 28556</strain>
    </source>
</reference>
<dbReference type="EMBL" id="QJJQ01000006">
    <property type="protein sequence ID" value="PXW87011.1"/>
    <property type="molecule type" value="Genomic_DNA"/>
</dbReference>
<proteinExistence type="predicted"/>
<evidence type="ECO:0000313" key="4">
    <source>
        <dbReference type="EMBL" id="PXW87011.1"/>
    </source>
</evidence>
<evidence type="ECO:0000256" key="2">
    <source>
        <dbReference type="SAM" id="Phobius"/>
    </source>
</evidence>
<protein>
    <submittedName>
        <fullName evidence="4">Uncharacterized protein YhaN</fullName>
    </submittedName>
</protein>
<dbReference type="PANTHER" id="PTHR41259">
    <property type="entry name" value="DOUBLE-STRAND BREAK REPAIR RAD50 ATPASE, PUTATIVE-RELATED"/>
    <property type="match status" value="1"/>
</dbReference>
<dbReference type="Pfam" id="PF13514">
    <property type="entry name" value="AAA_27"/>
    <property type="match status" value="1"/>
</dbReference>
<keyword evidence="2" id="KW-0812">Transmembrane</keyword>